<dbReference type="OrthoDB" id="9803598at2"/>
<dbReference type="Gene3D" id="3.60.120.10">
    <property type="entry name" value="Anthranilate synthase"/>
    <property type="match status" value="1"/>
</dbReference>
<sequence>MARQLDIPLTGIAAALDALRPWTERAAERARTLGRPVLAAVRVPLDPADDLLAAALACPPGVPRWYLHQPAAGRTWLGLGAVAAVRPGPACALGGLADAWQAWRPLVETDVPEALHWVGGAAFDTGPRLDPWRGWPSAEMWLPRVMFTRDGDEAACTVAVQAVPGQSAAEVWAAAADGWQRWSGVPPERAEDPGARLSAASLARSDGDRRPGTAFEDARDRWMRLVAETASAIRAGRFDKVVLAREEVVPLGRPADIAAALRALGRRYPESGVFALWRGDQCFLGATPERLARVGTGSVEVDCLAGTAPRGRTPAEDARLADWLLHSGKNLHEHSVVREWLRARLAPLCTHLEIPAEPGLKRLANVQHLHTPLAGRLRAGQNILTVADALMPTPALAGSPQKEAMAYIRDREGFDRGWYGGAIGWAGMDGSGEFMVAIRCALVGSVSAHLYAGAGIMGDSDPAAEWEETVLKLRPMKQALGLEVGDDGGES</sequence>
<name>A0A1I7JCZ5_9BACL</name>
<dbReference type="STRING" id="392015.SAMN05421543_109120"/>
<evidence type="ECO:0000313" key="8">
    <source>
        <dbReference type="Proteomes" id="UP000183508"/>
    </source>
</evidence>
<dbReference type="Pfam" id="PF00425">
    <property type="entry name" value="Chorismate_bind"/>
    <property type="match status" value="1"/>
</dbReference>
<evidence type="ECO:0000256" key="5">
    <source>
        <dbReference type="ARBA" id="ARBA00041564"/>
    </source>
</evidence>
<comment type="catalytic activity">
    <reaction evidence="1">
        <text>chorismate = isochorismate</text>
        <dbReference type="Rhea" id="RHEA:18985"/>
        <dbReference type="ChEBI" id="CHEBI:29748"/>
        <dbReference type="ChEBI" id="CHEBI:29780"/>
        <dbReference type="EC" id="5.4.4.2"/>
    </reaction>
</comment>
<dbReference type="InterPro" id="IPR004561">
    <property type="entry name" value="IsoChor_synthase"/>
</dbReference>
<evidence type="ECO:0000256" key="3">
    <source>
        <dbReference type="ARBA" id="ARBA00012824"/>
    </source>
</evidence>
<dbReference type="EMBL" id="FPBV01000009">
    <property type="protein sequence ID" value="SFU83060.1"/>
    <property type="molecule type" value="Genomic_DNA"/>
</dbReference>
<gene>
    <name evidence="7" type="ORF">SAMN05421543_109120</name>
</gene>
<evidence type="ECO:0000313" key="7">
    <source>
        <dbReference type="EMBL" id="SFU83060.1"/>
    </source>
</evidence>
<dbReference type="NCBIfam" id="TIGR00543">
    <property type="entry name" value="isochor_syn"/>
    <property type="match status" value="1"/>
</dbReference>
<dbReference type="InterPro" id="IPR015890">
    <property type="entry name" value="Chorismate_C"/>
</dbReference>
<dbReference type="PANTHER" id="PTHR42839:SF2">
    <property type="entry name" value="ISOCHORISMATE SYNTHASE ENTC"/>
    <property type="match status" value="1"/>
</dbReference>
<keyword evidence="4" id="KW-0413">Isomerase</keyword>
<dbReference type="Proteomes" id="UP000183508">
    <property type="component" value="Unassembled WGS sequence"/>
</dbReference>
<dbReference type="RefSeq" id="WP_074952229.1">
    <property type="nucleotide sequence ID" value="NZ_FPBV01000009.1"/>
</dbReference>
<dbReference type="InterPro" id="IPR005801">
    <property type="entry name" value="ADC_synthase"/>
</dbReference>
<protein>
    <recommendedName>
        <fullName evidence="3">isochorismate synthase</fullName>
        <ecNumber evidence="3">5.4.4.2</ecNumber>
    </recommendedName>
    <alternativeName>
        <fullName evidence="5">Isochorismate mutase</fullName>
    </alternativeName>
</protein>
<dbReference type="PANTHER" id="PTHR42839">
    <property type="entry name" value="ISOCHORISMATE SYNTHASE ENTC"/>
    <property type="match status" value="1"/>
</dbReference>
<feature type="domain" description="Chorismate-utilising enzyme C-terminal" evidence="6">
    <location>
        <begin position="219"/>
        <end position="472"/>
    </location>
</feature>
<evidence type="ECO:0000256" key="2">
    <source>
        <dbReference type="ARBA" id="ARBA00005297"/>
    </source>
</evidence>
<organism evidence="7 8">
    <name type="scientific">Alicyclobacillus macrosporangiidus</name>
    <dbReference type="NCBI Taxonomy" id="392015"/>
    <lineage>
        <taxon>Bacteria</taxon>
        <taxon>Bacillati</taxon>
        <taxon>Bacillota</taxon>
        <taxon>Bacilli</taxon>
        <taxon>Bacillales</taxon>
        <taxon>Alicyclobacillaceae</taxon>
        <taxon>Alicyclobacillus</taxon>
    </lineage>
</organism>
<accession>A0A1I7JCZ5</accession>
<evidence type="ECO:0000259" key="6">
    <source>
        <dbReference type="Pfam" id="PF00425"/>
    </source>
</evidence>
<dbReference type="GO" id="GO:0008909">
    <property type="term" value="F:isochorismate synthase activity"/>
    <property type="evidence" value="ECO:0007669"/>
    <property type="project" value="UniProtKB-EC"/>
</dbReference>
<dbReference type="SUPFAM" id="SSF56322">
    <property type="entry name" value="ADC synthase"/>
    <property type="match status" value="1"/>
</dbReference>
<proteinExistence type="inferred from homology"/>
<dbReference type="EC" id="5.4.4.2" evidence="3"/>
<dbReference type="AlphaFoldDB" id="A0A1I7JCZ5"/>
<comment type="similarity">
    <text evidence="2">Belongs to the isochorismate synthase family.</text>
</comment>
<reference evidence="8" key="1">
    <citation type="submission" date="2016-10" db="EMBL/GenBank/DDBJ databases">
        <authorList>
            <person name="Varghese N."/>
        </authorList>
    </citation>
    <scope>NUCLEOTIDE SEQUENCE [LARGE SCALE GENOMIC DNA]</scope>
    <source>
        <strain evidence="8">DSM 17980</strain>
    </source>
</reference>
<evidence type="ECO:0000256" key="4">
    <source>
        <dbReference type="ARBA" id="ARBA00023235"/>
    </source>
</evidence>
<keyword evidence="8" id="KW-1185">Reference proteome</keyword>
<evidence type="ECO:0000256" key="1">
    <source>
        <dbReference type="ARBA" id="ARBA00000799"/>
    </source>
</evidence>